<dbReference type="Proteomes" id="UP001175261">
    <property type="component" value="Unassembled WGS sequence"/>
</dbReference>
<name>A0AA39L5L4_SARSR</name>
<evidence type="ECO:0000256" key="1">
    <source>
        <dbReference type="SAM" id="MobiDB-lite"/>
    </source>
</evidence>
<comment type="caution">
    <text evidence="2">The sequence shown here is derived from an EMBL/GenBank/DDBJ whole genome shotgun (WGS) entry which is preliminary data.</text>
</comment>
<sequence>MYFTHTVRRIAYMSRVSFISGGQSISYITEPALYGTVPKHVVCRYSSARLPSRHSTYRRSSGSSDMKDPVHNPSREKEKKVLKDNEKKTDHSSPPGFQAVAARPKA</sequence>
<gene>
    <name evidence="2" type="ORF">NLU13_7470</name>
</gene>
<feature type="region of interest" description="Disordered" evidence="1">
    <location>
        <begin position="49"/>
        <end position="106"/>
    </location>
</feature>
<keyword evidence="3" id="KW-1185">Reference proteome</keyword>
<reference evidence="2" key="1">
    <citation type="submission" date="2022-10" db="EMBL/GenBank/DDBJ databases">
        <title>Determination and structural analysis of whole genome sequence of Sarocladium strictum F4-1.</title>
        <authorList>
            <person name="Hu L."/>
            <person name="Jiang Y."/>
        </authorList>
    </citation>
    <scope>NUCLEOTIDE SEQUENCE</scope>
    <source>
        <strain evidence="2">F4-1</strain>
    </source>
</reference>
<proteinExistence type="predicted"/>
<evidence type="ECO:0000313" key="3">
    <source>
        <dbReference type="Proteomes" id="UP001175261"/>
    </source>
</evidence>
<dbReference type="AlphaFoldDB" id="A0AA39L5L4"/>
<feature type="compositionally biased region" description="Basic and acidic residues" evidence="1">
    <location>
        <begin position="65"/>
        <end position="91"/>
    </location>
</feature>
<protein>
    <submittedName>
        <fullName evidence="2">Uncharacterized protein</fullName>
    </submittedName>
</protein>
<dbReference type="EMBL" id="JAPDFR010000007">
    <property type="protein sequence ID" value="KAK0384992.1"/>
    <property type="molecule type" value="Genomic_DNA"/>
</dbReference>
<evidence type="ECO:0000313" key="2">
    <source>
        <dbReference type="EMBL" id="KAK0384992.1"/>
    </source>
</evidence>
<accession>A0AA39L5L4</accession>
<organism evidence="2 3">
    <name type="scientific">Sarocladium strictum</name>
    <name type="common">Black bundle disease fungus</name>
    <name type="synonym">Acremonium strictum</name>
    <dbReference type="NCBI Taxonomy" id="5046"/>
    <lineage>
        <taxon>Eukaryota</taxon>
        <taxon>Fungi</taxon>
        <taxon>Dikarya</taxon>
        <taxon>Ascomycota</taxon>
        <taxon>Pezizomycotina</taxon>
        <taxon>Sordariomycetes</taxon>
        <taxon>Hypocreomycetidae</taxon>
        <taxon>Hypocreales</taxon>
        <taxon>Sarocladiaceae</taxon>
        <taxon>Sarocladium</taxon>
    </lineage>
</organism>